<name>A0A2H3ASF5_9AGAR</name>
<accession>A0A2H3ASF5</accession>
<dbReference type="InterPro" id="IPR036047">
    <property type="entry name" value="F-box-like_dom_sf"/>
</dbReference>
<keyword evidence="2" id="KW-1185">Reference proteome</keyword>
<evidence type="ECO:0000313" key="2">
    <source>
        <dbReference type="Proteomes" id="UP000218334"/>
    </source>
</evidence>
<evidence type="ECO:0000313" key="1">
    <source>
        <dbReference type="EMBL" id="PBK59674.1"/>
    </source>
</evidence>
<gene>
    <name evidence="1" type="ORF">ARMSODRAFT_966727</name>
</gene>
<reference evidence="2" key="1">
    <citation type="journal article" date="2017" name="Nat. Ecol. Evol.">
        <title>Genome expansion and lineage-specific genetic innovations in the forest pathogenic fungi Armillaria.</title>
        <authorList>
            <person name="Sipos G."/>
            <person name="Prasanna A.N."/>
            <person name="Walter M.C."/>
            <person name="O'Connor E."/>
            <person name="Balint B."/>
            <person name="Krizsan K."/>
            <person name="Kiss B."/>
            <person name="Hess J."/>
            <person name="Varga T."/>
            <person name="Slot J."/>
            <person name="Riley R."/>
            <person name="Boka B."/>
            <person name="Rigling D."/>
            <person name="Barry K."/>
            <person name="Lee J."/>
            <person name="Mihaltcheva S."/>
            <person name="LaButti K."/>
            <person name="Lipzen A."/>
            <person name="Waldron R."/>
            <person name="Moloney N.M."/>
            <person name="Sperisen C."/>
            <person name="Kredics L."/>
            <person name="Vagvoelgyi C."/>
            <person name="Patrignani A."/>
            <person name="Fitzpatrick D."/>
            <person name="Nagy I."/>
            <person name="Doyle S."/>
            <person name="Anderson J.B."/>
            <person name="Grigoriev I.V."/>
            <person name="Gueldener U."/>
            <person name="Muensterkoetter M."/>
            <person name="Nagy L.G."/>
        </authorList>
    </citation>
    <scope>NUCLEOTIDE SEQUENCE [LARGE SCALE GENOMIC DNA]</scope>
    <source>
        <strain evidence="2">28-4</strain>
    </source>
</reference>
<dbReference type="Proteomes" id="UP000218334">
    <property type="component" value="Unassembled WGS sequence"/>
</dbReference>
<dbReference type="Gene3D" id="1.20.1280.50">
    <property type="match status" value="1"/>
</dbReference>
<dbReference type="AlphaFoldDB" id="A0A2H3ASF5"/>
<organism evidence="1 2">
    <name type="scientific">Armillaria solidipes</name>
    <dbReference type="NCBI Taxonomy" id="1076256"/>
    <lineage>
        <taxon>Eukaryota</taxon>
        <taxon>Fungi</taxon>
        <taxon>Dikarya</taxon>
        <taxon>Basidiomycota</taxon>
        <taxon>Agaricomycotina</taxon>
        <taxon>Agaricomycetes</taxon>
        <taxon>Agaricomycetidae</taxon>
        <taxon>Agaricales</taxon>
        <taxon>Marasmiineae</taxon>
        <taxon>Physalacriaceae</taxon>
        <taxon>Armillaria</taxon>
    </lineage>
</organism>
<sequence length="532" mass="60192">MDACPKCAFSAIRPYTPSVNATDLLRHGFSSLDISKASILNDITNLGQELHDIEPLLVRIRDRREKLLKDLSGCKALLAPIRRLPRETLLQIFGLASSDIPNPHDAPWILGEVCSTWRSISRSCPSLWTRIYISTLKRNYSTFLDKYISLSVHLPIHMSVERHLDHSHTDILRCLVLHLERWSVLELTMTGRRLSRLLSLASSPAIHLTKICLCRVGVDQPETNYEAVNNLFSSSPITEARLQRIPYSCMPINTSHLRKLHMYSYDPTELYSTLQRSERLIEFAVELTSPPDGLINTASISHPPMTHASLQRLLFDVTWVNPRRRTNVLATIDYITLPALRQFDVLATEPRVYILSWPFQAIEYTRLIGLFHRSQCSLTVLTISVPVSVEAFLIPVLSQSPALRKLNIFVNASIARDAFKALSLAPGAAPCLEQLYITDAPIRVENSGLLEDAGGFHAMILSRLGGDSRLDTLYLSLKTHWSHQPLALPVPQDSPYHDLFRIRDQIKNVEFFLDREDCLVDEEARAIFFGSS</sequence>
<dbReference type="STRING" id="1076256.A0A2H3ASF5"/>
<protein>
    <submittedName>
        <fullName evidence="1">Uncharacterized protein</fullName>
    </submittedName>
</protein>
<dbReference type="SUPFAM" id="SSF81383">
    <property type="entry name" value="F-box domain"/>
    <property type="match status" value="1"/>
</dbReference>
<dbReference type="EMBL" id="KZ293499">
    <property type="protein sequence ID" value="PBK59674.1"/>
    <property type="molecule type" value="Genomic_DNA"/>
</dbReference>
<proteinExistence type="predicted"/>
<dbReference type="SUPFAM" id="SSF52047">
    <property type="entry name" value="RNI-like"/>
    <property type="match status" value="1"/>
</dbReference>